<evidence type="ECO:0000256" key="3">
    <source>
        <dbReference type="ARBA" id="ARBA00022676"/>
    </source>
</evidence>
<dbReference type="GO" id="GO:0016757">
    <property type="term" value="F:glycosyltransferase activity"/>
    <property type="evidence" value="ECO:0007669"/>
    <property type="project" value="UniProtKB-KW"/>
</dbReference>
<protein>
    <recommendedName>
        <fullName evidence="6">Trehalose 6-phosphate phosphatase</fullName>
    </recommendedName>
</protein>
<reference evidence="9" key="2">
    <citation type="journal article" date="2008" name="Nucleic Acids Res.">
        <title>The rice annotation project database (RAP-DB): 2008 update.</title>
        <authorList>
            <consortium name="The rice annotation project (RAP)"/>
        </authorList>
    </citation>
    <scope>GENOME REANNOTATION</scope>
    <source>
        <strain evidence="9">cv. Nipponbare</strain>
    </source>
</reference>
<dbReference type="AlphaFoldDB" id="Q69PA5"/>
<evidence type="ECO:0000256" key="6">
    <source>
        <dbReference type="ARBA" id="ARBA00030356"/>
    </source>
</evidence>
<dbReference type="Proteomes" id="UP000000763">
    <property type="component" value="Chromosome 9"/>
</dbReference>
<feature type="compositionally biased region" description="Polar residues" evidence="7">
    <location>
        <begin position="12"/>
        <end position="22"/>
    </location>
</feature>
<sequence length="1039" mass="113569">MLIHRHRRLAKSKTTPVTSGNERTYEHLRPCVEAAPTNAAIPRRKTPHPPSAHCYTYPTSHLHPTGDHSEMPHHRHLTPSPSHEEHETPNPSLTPPPMQLAALASDEPPPPPPEQSPRRIVVAHRLPLNATPDPGSPFGFAFSLSADAHALQLSHGLGLAHVVFVGTLPAEAARALRRSDELDRHLLGCFSCLPVFLPPRAHDEFYAGFCKHYLWPRLHYLLPHAPAANGYLHFDAGLYRSYASANRSFAARVVEVLSPDDGDLVFVHDYHLWLLPSFLRRGCPRCRVGFFLHSPFPSAEVFRSIPVREDLLRALLNADLVGFHTYDYARHFLSACSRLLGLAYTSRHGRVGINYHGRTVLIKFLSVGVDMGLLRTAMASPEAAAKFREITEVEYKGRVLMVGVDDVDIFKGVRLKLLAMESLLETYPALRGRVVLVQIHNPTRCGGRDVERVRGETAKIQARINARFGGPGYQPVVVVDRAVPMAEKVAYYAAAECCVVSAVRDGLNRIPYFYTVCREEGPVDAKGAAGGQPRHSAIVLSEFVGCSPSLSGAIRVNPWNIEAMAEAMHGALTMNVAEKQARHVKHYTYLKLHDVIVWARSFAADLQLACKDRSTMRTIGMGIGPSYRVVAVDAAFKKLPPELVNLSYRAAAAAAAGGGGGRLILLDYDGTLEPTGAFDNAPSDAVIVILDELCSDPNNVVFIVSGRSKDDLERWLAPCANLGIAAEHGYFIRWSRDAPWETMASKQLAAAMEWKAAAKNVMRHYAEATDGSYIEAKETGMVWRYEDADPRLAPLQAKELLDHLATVLASEPVAVRSGYKIVEVIPQGVSKGVAAECIVSAMAARRGGALGFVLCVGDDRSDEDMFGALASLCGGGKNGGASSSTTTTTALLAAAQVFACTVGNKPSMASYYLNDKEEVVDMLHGLAFSSPSSRLRAAAAPRRPADFDIKSLLRNSEKDQNKRAICTGEIFRNQRFVGLGTVMSCASEEKQMQMLLSALPAARLNSYVHGNLKILSEQEFTRPRCHSLIRRASSQPVVR</sequence>
<feature type="region of interest" description="Disordered" evidence="7">
    <location>
        <begin position="1"/>
        <end position="117"/>
    </location>
</feature>
<dbReference type="CAZy" id="GT20">
    <property type="family name" value="Glycosyltransferase Family 20"/>
</dbReference>
<accession>Q69PA5</accession>
<evidence type="ECO:0000256" key="2">
    <source>
        <dbReference type="ARBA" id="ARBA00006330"/>
    </source>
</evidence>
<evidence type="ECO:0000256" key="1">
    <source>
        <dbReference type="ARBA" id="ARBA00005409"/>
    </source>
</evidence>
<name>Q69PA5_ORYSJ</name>
<dbReference type="Pfam" id="PF02358">
    <property type="entry name" value="Trehalose_PPase"/>
    <property type="match status" value="1"/>
</dbReference>
<feature type="compositionally biased region" description="Basic residues" evidence="7">
    <location>
        <begin position="1"/>
        <end position="11"/>
    </location>
</feature>
<comment type="similarity">
    <text evidence="1">In the N-terminal section; belongs to the glycosyltransferase 20 family.</text>
</comment>
<dbReference type="FunFam" id="3.40.50.1000:FF:000154">
    <property type="entry name" value="Trehalose-6-phosphate synthase 10"/>
    <property type="match status" value="1"/>
</dbReference>
<dbReference type="CDD" id="cd03788">
    <property type="entry name" value="GT20_TPS"/>
    <property type="match status" value="1"/>
</dbReference>
<dbReference type="GO" id="GO:0005992">
    <property type="term" value="P:trehalose biosynthetic process"/>
    <property type="evidence" value="ECO:0007669"/>
    <property type="project" value="InterPro"/>
</dbReference>
<dbReference type="InterPro" id="IPR023214">
    <property type="entry name" value="HAD_sf"/>
</dbReference>
<dbReference type="EMBL" id="AP005568">
    <property type="protein sequence ID" value="BAD33622.1"/>
    <property type="molecule type" value="Genomic_DNA"/>
</dbReference>
<dbReference type="NCBIfam" id="TIGR00685">
    <property type="entry name" value="T6PP"/>
    <property type="match status" value="1"/>
</dbReference>
<dbReference type="InterPro" id="IPR003337">
    <property type="entry name" value="Trehalose_PPase"/>
</dbReference>
<dbReference type="FunFam" id="3.40.50.1000:FF:000054">
    <property type="entry name" value="alpha,alpha-trehalose-phosphate synthase [UDP-forming] 6"/>
    <property type="match status" value="1"/>
</dbReference>
<dbReference type="InterPro" id="IPR006379">
    <property type="entry name" value="HAD-SF_hydro_IIB"/>
</dbReference>
<dbReference type="InterPro" id="IPR001830">
    <property type="entry name" value="Glyco_trans_20"/>
</dbReference>
<dbReference type="Pfam" id="PF00982">
    <property type="entry name" value="Glyco_transf_20"/>
    <property type="match status" value="1"/>
</dbReference>
<reference evidence="9" key="1">
    <citation type="journal article" date="2005" name="Nature">
        <title>The map-based sequence of the rice genome.</title>
        <authorList>
            <consortium name="International rice genome sequencing project (IRGSP)"/>
            <person name="Matsumoto T."/>
            <person name="Wu J."/>
            <person name="Kanamori H."/>
            <person name="Katayose Y."/>
            <person name="Fujisawa M."/>
            <person name="Namiki N."/>
            <person name="Mizuno H."/>
            <person name="Yamamoto K."/>
            <person name="Antonio B.A."/>
            <person name="Baba T."/>
            <person name="Sakata K."/>
            <person name="Nagamura Y."/>
            <person name="Aoki H."/>
            <person name="Arikawa K."/>
            <person name="Arita K."/>
            <person name="Bito T."/>
            <person name="Chiden Y."/>
            <person name="Fujitsuka N."/>
            <person name="Fukunaka R."/>
            <person name="Hamada M."/>
            <person name="Harada C."/>
            <person name="Hayashi A."/>
            <person name="Hijishita S."/>
            <person name="Honda M."/>
            <person name="Hosokawa S."/>
            <person name="Ichikawa Y."/>
            <person name="Idonuma A."/>
            <person name="Iijima M."/>
            <person name="Ikeda M."/>
            <person name="Ikeno M."/>
            <person name="Ito K."/>
            <person name="Ito S."/>
            <person name="Ito T."/>
            <person name="Ito Y."/>
            <person name="Ito Y."/>
            <person name="Iwabuchi A."/>
            <person name="Kamiya K."/>
            <person name="Karasawa W."/>
            <person name="Kurita K."/>
            <person name="Katagiri S."/>
            <person name="Kikuta A."/>
            <person name="Kobayashi H."/>
            <person name="Kobayashi N."/>
            <person name="Machita K."/>
            <person name="Maehara T."/>
            <person name="Masukawa M."/>
            <person name="Mizubayashi T."/>
            <person name="Mukai Y."/>
            <person name="Nagasaki H."/>
            <person name="Nagata Y."/>
            <person name="Naito S."/>
            <person name="Nakashima M."/>
            <person name="Nakama Y."/>
            <person name="Nakamichi Y."/>
            <person name="Nakamura M."/>
            <person name="Meguro A."/>
            <person name="Negishi M."/>
            <person name="Ohta I."/>
            <person name="Ohta T."/>
            <person name="Okamoto M."/>
            <person name="Ono N."/>
            <person name="Saji S."/>
            <person name="Sakaguchi M."/>
            <person name="Sakai K."/>
            <person name="Shibata M."/>
            <person name="Shimokawa T."/>
            <person name="Song J."/>
            <person name="Takazaki Y."/>
            <person name="Terasawa K."/>
            <person name="Tsugane M."/>
            <person name="Tsuji K."/>
            <person name="Ueda S."/>
            <person name="Waki K."/>
            <person name="Yamagata H."/>
            <person name="Yamamoto M."/>
            <person name="Yamamoto S."/>
            <person name="Yamane H."/>
            <person name="Yoshiki S."/>
            <person name="Yoshihara R."/>
            <person name="Yukawa K."/>
            <person name="Zhong H."/>
            <person name="Yano M."/>
            <person name="Yuan Q."/>
            <person name="Ouyang S."/>
            <person name="Liu J."/>
            <person name="Jones K.M."/>
            <person name="Gansberger K."/>
            <person name="Moffat K."/>
            <person name="Hill J."/>
            <person name="Bera J."/>
            <person name="Fadrosh D."/>
            <person name="Jin S."/>
            <person name="Johri S."/>
            <person name="Kim M."/>
            <person name="Overton L."/>
            <person name="Reardon M."/>
            <person name="Tsitrin T."/>
            <person name="Vuong H."/>
            <person name="Weaver B."/>
            <person name="Ciecko A."/>
            <person name="Tallon L."/>
            <person name="Jackson J."/>
            <person name="Pai G."/>
            <person name="Aken S.V."/>
            <person name="Utterback T."/>
            <person name="Reidmuller S."/>
            <person name="Feldblyum T."/>
            <person name="Hsiao J."/>
            <person name="Zismann V."/>
            <person name="Iobst S."/>
            <person name="de Vazeille A.R."/>
            <person name="Buell C.R."/>
            <person name="Ying K."/>
            <person name="Li Y."/>
            <person name="Lu T."/>
            <person name="Huang Y."/>
            <person name="Zhao Q."/>
            <person name="Feng Q."/>
            <person name="Zhang L."/>
            <person name="Zhu J."/>
            <person name="Weng Q."/>
            <person name="Mu J."/>
            <person name="Lu Y."/>
            <person name="Fan D."/>
            <person name="Liu Y."/>
            <person name="Guan J."/>
            <person name="Zhang Y."/>
            <person name="Yu S."/>
            <person name="Liu X."/>
            <person name="Zhang Y."/>
            <person name="Hong G."/>
            <person name="Han B."/>
            <person name="Choisne N."/>
            <person name="Demange N."/>
            <person name="Orjeda G."/>
            <person name="Samain S."/>
            <person name="Cattolico L."/>
            <person name="Pelletier E."/>
            <person name="Couloux A."/>
            <person name="Segurens B."/>
            <person name="Wincker P."/>
            <person name="D'Hont A."/>
            <person name="Scarpelli C."/>
            <person name="Weissenbach J."/>
            <person name="Salanoubat M."/>
            <person name="Quetier F."/>
            <person name="Yu Y."/>
            <person name="Kim H.R."/>
            <person name="Rambo T."/>
            <person name="Currie J."/>
            <person name="Collura K."/>
            <person name="Luo M."/>
            <person name="Yang T."/>
            <person name="Ammiraju J.S.S."/>
            <person name="Engler F."/>
            <person name="Soderlund C."/>
            <person name="Wing R.A."/>
            <person name="Palmer L.E."/>
            <person name="de la Bastide M."/>
            <person name="Spiegel L."/>
            <person name="Nascimento L."/>
            <person name="Zutavern T."/>
            <person name="O'Shaughnessy A."/>
            <person name="Dike S."/>
            <person name="Dedhia N."/>
            <person name="Preston R."/>
            <person name="Balija V."/>
            <person name="McCombie W.R."/>
            <person name="Chow T."/>
            <person name="Chen H."/>
            <person name="Chung M."/>
            <person name="Chen C."/>
            <person name="Shaw J."/>
            <person name="Wu H."/>
            <person name="Hsiao K."/>
            <person name="Chao Y."/>
            <person name="Chu M."/>
            <person name="Cheng C."/>
            <person name="Hour A."/>
            <person name="Lee P."/>
            <person name="Lin S."/>
            <person name="Lin Y."/>
            <person name="Liou J."/>
            <person name="Liu S."/>
            <person name="Hsing Y."/>
            <person name="Raghuvanshi S."/>
            <person name="Mohanty A."/>
            <person name="Bharti A.K."/>
            <person name="Gaur A."/>
            <person name="Gupta V."/>
            <person name="Kumar D."/>
            <person name="Ravi V."/>
            <person name="Vij S."/>
            <person name="Kapur A."/>
            <person name="Khurana P."/>
            <person name="Khurana P."/>
            <person name="Khurana J.P."/>
            <person name="Tyagi A.K."/>
            <person name="Gaikwad K."/>
            <person name="Singh A."/>
            <person name="Dalal V."/>
            <person name="Srivastava S."/>
            <person name="Dixit A."/>
            <person name="Pal A.K."/>
            <person name="Ghazi I.A."/>
            <person name="Yadav M."/>
            <person name="Pandit A."/>
            <person name="Bhargava A."/>
            <person name="Sureshbabu K."/>
            <person name="Batra K."/>
            <person name="Sharma T.R."/>
            <person name="Mohapatra T."/>
            <person name="Singh N.K."/>
            <person name="Messing J."/>
            <person name="Nelson A.B."/>
            <person name="Fuks G."/>
            <person name="Kavchok S."/>
            <person name="Keizer G."/>
            <person name="Linton E."/>
            <person name="Llaca V."/>
            <person name="Song R."/>
            <person name="Tanyolac B."/>
            <person name="Young S."/>
            <person name="Ho-Il K."/>
            <person name="Hahn J.H."/>
            <person name="Sangsakoo G."/>
            <person name="Vanavichit A."/>
            <person name="de Mattos Luiz.A.T."/>
            <person name="Zimmer P.D."/>
            <person name="Malone G."/>
            <person name="Dellagostin O."/>
            <person name="de Oliveira A.C."/>
            <person name="Bevan M."/>
            <person name="Bancroft I."/>
            <person name="Minx P."/>
            <person name="Cordum H."/>
            <person name="Wilson R."/>
            <person name="Cheng Z."/>
            <person name="Jin W."/>
            <person name="Jiang J."/>
            <person name="Leong S.A."/>
            <person name="Iwama H."/>
            <person name="Gojobori T."/>
            <person name="Itoh T."/>
            <person name="Niimura Y."/>
            <person name="Fujii Y."/>
            <person name="Habara T."/>
            <person name="Sakai H."/>
            <person name="Sato Y."/>
            <person name="Wilson G."/>
            <person name="Kumar K."/>
            <person name="McCouch S."/>
            <person name="Juretic N."/>
            <person name="Hoen D."/>
            <person name="Wright S."/>
            <person name="Bruskiewich R."/>
            <person name="Bureau T."/>
            <person name="Miyao A."/>
            <person name="Hirochika H."/>
            <person name="Nishikawa T."/>
            <person name="Kadowaki K."/>
            <person name="Sugiura M."/>
            <person name="Burr B."/>
            <person name="Sasaki T."/>
        </authorList>
    </citation>
    <scope>NUCLEOTIDE SEQUENCE [LARGE SCALE GENOMIC DNA]</scope>
    <source>
        <strain evidence="9">cv. Nipponbare</strain>
    </source>
</reference>
<evidence type="ECO:0000313" key="9">
    <source>
        <dbReference type="Proteomes" id="UP000000763"/>
    </source>
</evidence>
<dbReference type="NCBIfam" id="TIGR01484">
    <property type="entry name" value="HAD-SF-IIB"/>
    <property type="match status" value="1"/>
</dbReference>
<dbReference type="Gene3D" id="3.40.50.2000">
    <property type="entry name" value="Glycogen Phosphorylase B"/>
    <property type="match status" value="2"/>
</dbReference>
<keyword evidence="4" id="KW-0808">Transferase</keyword>
<evidence type="ECO:0000256" key="4">
    <source>
        <dbReference type="ARBA" id="ARBA00022679"/>
    </source>
</evidence>
<dbReference type="FunFam" id="3.40.50.2000:FF:000010">
    <property type="entry name" value="Alpha,alpha-trehalose-phosphate synthase"/>
    <property type="match status" value="1"/>
</dbReference>
<dbReference type="InterPro" id="IPR036412">
    <property type="entry name" value="HAD-like_sf"/>
</dbReference>
<comment type="similarity">
    <text evidence="2">In the C-terminal section; belongs to the trehalose phosphatase family.</text>
</comment>
<dbReference type="SUPFAM" id="SSF53756">
    <property type="entry name" value="UDP-Glycosyltransferase/glycogen phosphorylase"/>
    <property type="match status" value="1"/>
</dbReference>
<dbReference type="Gene3D" id="3.40.50.1000">
    <property type="entry name" value="HAD superfamily/HAD-like"/>
    <property type="match status" value="2"/>
</dbReference>
<evidence type="ECO:0000256" key="7">
    <source>
        <dbReference type="SAM" id="MobiDB-lite"/>
    </source>
</evidence>
<dbReference type="PANTHER" id="PTHR10788:SF80">
    <property type="entry name" value="TREHALOSE 6-PHOSPHATE PHOSPHATASE"/>
    <property type="match status" value="1"/>
</dbReference>
<dbReference type="CDD" id="cd01627">
    <property type="entry name" value="HAD_TPP"/>
    <property type="match status" value="1"/>
</dbReference>
<gene>
    <name evidence="8" type="primary">OJ1299_A11.37</name>
</gene>
<dbReference type="PANTHER" id="PTHR10788">
    <property type="entry name" value="TREHALOSE-6-PHOSPHATE SYNTHASE"/>
    <property type="match status" value="1"/>
</dbReference>
<evidence type="ECO:0000256" key="5">
    <source>
        <dbReference type="ARBA" id="ARBA00023016"/>
    </source>
</evidence>
<dbReference type="SUPFAM" id="SSF56784">
    <property type="entry name" value="HAD-like"/>
    <property type="match status" value="1"/>
</dbReference>
<dbReference type="FunFam" id="3.40.50.2000:FF:000079">
    <property type="entry name" value="Trehalose-6-phosphate synthase 8"/>
    <property type="match status" value="1"/>
</dbReference>
<evidence type="ECO:0000313" key="8">
    <source>
        <dbReference type="EMBL" id="BAD33622.1"/>
    </source>
</evidence>
<proteinExistence type="inferred from homology"/>
<organism evidence="8 9">
    <name type="scientific">Oryza sativa subsp. japonica</name>
    <name type="common">Rice</name>
    <dbReference type="NCBI Taxonomy" id="39947"/>
    <lineage>
        <taxon>Eukaryota</taxon>
        <taxon>Viridiplantae</taxon>
        <taxon>Streptophyta</taxon>
        <taxon>Embryophyta</taxon>
        <taxon>Tracheophyta</taxon>
        <taxon>Spermatophyta</taxon>
        <taxon>Magnoliopsida</taxon>
        <taxon>Liliopsida</taxon>
        <taxon>Poales</taxon>
        <taxon>Poaceae</taxon>
        <taxon>BOP clade</taxon>
        <taxon>Oryzoideae</taxon>
        <taxon>Oryzeae</taxon>
        <taxon>Oryzinae</taxon>
        <taxon>Oryza</taxon>
        <taxon>Oryza sativa</taxon>
    </lineage>
</organism>
<keyword evidence="5" id="KW-0346">Stress response</keyword>
<keyword evidence="3" id="KW-0328">Glycosyltransferase</keyword>